<feature type="transmembrane region" description="Helical" evidence="1">
    <location>
        <begin position="29"/>
        <end position="47"/>
    </location>
</feature>
<comment type="caution">
    <text evidence="3">The sequence shown here is derived from an EMBL/GenBank/DDBJ whole genome shotgun (WGS) entry which is preliminary data.</text>
</comment>
<protein>
    <submittedName>
        <fullName evidence="3">YcxB family protein</fullName>
    </submittedName>
</protein>
<feature type="transmembrane region" description="Helical" evidence="1">
    <location>
        <begin position="53"/>
        <end position="77"/>
    </location>
</feature>
<reference evidence="3" key="1">
    <citation type="journal article" date="2021" name="PeerJ">
        <title>Extensive microbial diversity within the chicken gut microbiome revealed by metagenomics and culture.</title>
        <authorList>
            <person name="Gilroy R."/>
            <person name="Ravi A."/>
            <person name="Getino M."/>
            <person name="Pursley I."/>
            <person name="Horton D.L."/>
            <person name="Alikhan N.F."/>
            <person name="Baker D."/>
            <person name="Gharbi K."/>
            <person name="Hall N."/>
            <person name="Watson M."/>
            <person name="Adriaenssens E.M."/>
            <person name="Foster-Nyarko E."/>
            <person name="Jarju S."/>
            <person name="Secka A."/>
            <person name="Antonio M."/>
            <person name="Oren A."/>
            <person name="Chaudhuri R.R."/>
            <person name="La Ragione R."/>
            <person name="Hildebrand F."/>
            <person name="Pallen M.J."/>
        </authorList>
    </citation>
    <scope>NUCLEOTIDE SEQUENCE</scope>
    <source>
        <strain evidence="3">2189</strain>
    </source>
</reference>
<dbReference type="Proteomes" id="UP000886847">
    <property type="component" value="Unassembled WGS sequence"/>
</dbReference>
<evidence type="ECO:0000313" key="3">
    <source>
        <dbReference type="EMBL" id="HIX49969.1"/>
    </source>
</evidence>
<keyword evidence="1" id="KW-0472">Membrane</keyword>
<organism evidence="3 4">
    <name type="scientific">Candidatus Borkfalkia faecavium</name>
    <dbReference type="NCBI Taxonomy" id="2838508"/>
    <lineage>
        <taxon>Bacteria</taxon>
        <taxon>Bacillati</taxon>
        <taxon>Bacillota</taxon>
        <taxon>Clostridia</taxon>
        <taxon>Christensenellales</taxon>
        <taxon>Christensenellaceae</taxon>
        <taxon>Candidatus Borkfalkia</taxon>
    </lineage>
</organism>
<evidence type="ECO:0000313" key="4">
    <source>
        <dbReference type="Proteomes" id="UP000886847"/>
    </source>
</evidence>
<keyword evidence="1" id="KW-0812">Transmembrane</keyword>
<keyword evidence="1" id="KW-1133">Transmembrane helix</keyword>
<name>A0A9D1W046_9FIRM</name>
<gene>
    <name evidence="3" type="ORF">H9851_01640</name>
</gene>
<evidence type="ECO:0000259" key="2">
    <source>
        <dbReference type="Pfam" id="PF14317"/>
    </source>
</evidence>
<reference evidence="3" key="2">
    <citation type="submission" date="2021-04" db="EMBL/GenBank/DDBJ databases">
        <authorList>
            <person name="Gilroy R."/>
        </authorList>
    </citation>
    <scope>NUCLEOTIDE SEQUENCE</scope>
    <source>
        <strain evidence="3">2189</strain>
    </source>
</reference>
<sequence length="181" mass="19932">MVRASYTNDLRDLKKLCAFHLFVARGPQTFAVSAMFALIAVFFFVMSAVGGNAALGCTAGAVLLAAAAILPLIRFLLQSAKMKKAAASNPNYTATRQEYTFGEENFTLRICVRGKEEEYAIPYAQVLRAYETKEYFYLYIGGGKVLILPKGAITEGSADELAACLRAMGKRFREKRSCRRA</sequence>
<dbReference type="InterPro" id="IPR025588">
    <property type="entry name" value="YcxB-like_C"/>
</dbReference>
<dbReference type="EMBL" id="DXEW01000005">
    <property type="protein sequence ID" value="HIX49969.1"/>
    <property type="molecule type" value="Genomic_DNA"/>
</dbReference>
<dbReference type="Pfam" id="PF14317">
    <property type="entry name" value="YcxB"/>
    <property type="match status" value="1"/>
</dbReference>
<accession>A0A9D1W046</accession>
<evidence type="ECO:0000256" key="1">
    <source>
        <dbReference type="SAM" id="Phobius"/>
    </source>
</evidence>
<feature type="domain" description="YcxB-like C-terminal" evidence="2">
    <location>
        <begin position="113"/>
        <end position="164"/>
    </location>
</feature>
<dbReference type="AlphaFoldDB" id="A0A9D1W046"/>
<proteinExistence type="predicted"/>